<keyword evidence="1" id="KW-0812">Transmembrane</keyword>
<dbReference type="OMA" id="WMIGDDS"/>
<evidence type="ECO:0000313" key="3">
    <source>
        <dbReference type="Proteomes" id="UP000001876"/>
    </source>
</evidence>
<dbReference type="KEGG" id="mpp:MICPUCDRAFT_54570"/>
<keyword evidence="1" id="KW-0472">Membrane</keyword>
<evidence type="ECO:0000313" key="2">
    <source>
        <dbReference type="EMBL" id="EEH51104.1"/>
    </source>
</evidence>
<dbReference type="OrthoDB" id="10410938at2759"/>
<gene>
    <name evidence="2" type="ORF">MICPUCDRAFT_54570</name>
</gene>
<keyword evidence="1" id="KW-1133">Transmembrane helix</keyword>
<proteinExistence type="predicted"/>
<dbReference type="EMBL" id="GG663752">
    <property type="protein sequence ID" value="EEH51104.1"/>
    <property type="molecule type" value="Genomic_DNA"/>
</dbReference>
<accession>C1N9P5</accession>
<keyword evidence="3" id="KW-1185">Reference proteome</keyword>
<dbReference type="GeneID" id="9690092"/>
<evidence type="ECO:0000256" key="1">
    <source>
        <dbReference type="SAM" id="Phobius"/>
    </source>
</evidence>
<sequence>MREIAEMFVPKAMYKQIPVKMIPPVSTVTTLAGWGAAAGFGLFWMIGDDSFAWLKSVVVGGPEDDA</sequence>
<organism evidence="3">
    <name type="scientific">Micromonas pusilla (strain CCMP1545)</name>
    <name type="common">Picoplanktonic green alga</name>
    <dbReference type="NCBI Taxonomy" id="564608"/>
    <lineage>
        <taxon>Eukaryota</taxon>
        <taxon>Viridiplantae</taxon>
        <taxon>Chlorophyta</taxon>
        <taxon>Mamiellophyceae</taxon>
        <taxon>Mamiellales</taxon>
        <taxon>Mamiellaceae</taxon>
        <taxon>Micromonas</taxon>
    </lineage>
</organism>
<dbReference type="AlphaFoldDB" id="C1N9P5"/>
<dbReference type="RefSeq" id="XP_003064770.1">
    <property type="nucleotide sequence ID" value="XM_003064724.1"/>
</dbReference>
<feature type="transmembrane region" description="Helical" evidence="1">
    <location>
        <begin position="21"/>
        <end position="46"/>
    </location>
</feature>
<reference evidence="2 3" key="1">
    <citation type="journal article" date="2009" name="Science">
        <title>Green evolution and dynamic adaptations revealed by genomes of the marine picoeukaryotes Micromonas.</title>
        <authorList>
            <person name="Worden A.Z."/>
            <person name="Lee J.H."/>
            <person name="Mock T."/>
            <person name="Rouze P."/>
            <person name="Simmons M.P."/>
            <person name="Aerts A.L."/>
            <person name="Allen A.E."/>
            <person name="Cuvelier M.L."/>
            <person name="Derelle E."/>
            <person name="Everett M.V."/>
            <person name="Foulon E."/>
            <person name="Grimwood J."/>
            <person name="Gundlach H."/>
            <person name="Henrissat B."/>
            <person name="Napoli C."/>
            <person name="McDonald S.M."/>
            <person name="Parker M.S."/>
            <person name="Rombauts S."/>
            <person name="Salamov A."/>
            <person name="Von Dassow P."/>
            <person name="Badger J.H."/>
            <person name="Coutinho P.M."/>
            <person name="Demir E."/>
            <person name="Dubchak I."/>
            <person name="Gentemann C."/>
            <person name="Eikrem W."/>
            <person name="Gready J.E."/>
            <person name="John U."/>
            <person name="Lanier W."/>
            <person name="Lindquist E.A."/>
            <person name="Lucas S."/>
            <person name="Mayer K.F."/>
            <person name="Moreau H."/>
            <person name="Not F."/>
            <person name="Otillar R."/>
            <person name="Panaud O."/>
            <person name="Pangilinan J."/>
            <person name="Paulsen I."/>
            <person name="Piegu B."/>
            <person name="Poliakov A."/>
            <person name="Robbens S."/>
            <person name="Schmutz J."/>
            <person name="Toulza E."/>
            <person name="Wyss T."/>
            <person name="Zelensky A."/>
            <person name="Zhou K."/>
            <person name="Armbrust E.V."/>
            <person name="Bhattacharya D."/>
            <person name="Goodenough U.W."/>
            <person name="Van de Peer Y."/>
            <person name="Grigoriev I.V."/>
        </authorList>
    </citation>
    <scope>NUCLEOTIDE SEQUENCE [LARGE SCALE GENOMIC DNA]</scope>
    <source>
        <strain evidence="2 3">CCMP1545</strain>
    </source>
</reference>
<protein>
    <submittedName>
        <fullName evidence="2">Predicted protein</fullName>
    </submittedName>
</protein>
<name>C1N9P5_MICPC</name>
<dbReference type="Proteomes" id="UP000001876">
    <property type="component" value="Unassembled WGS sequence"/>
</dbReference>